<reference evidence="3" key="1">
    <citation type="submission" date="2020-12" db="EMBL/GenBank/DDBJ databases">
        <title>Bacterial taxonomy.</title>
        <authorList>
            <person name="Pan X."/>
        </authorList>
    </citation>
    <scope>NUCLEOTIDE SEQUENCE</scope>
    <source>
        <strain evidence="3">B2012</strain>
    </source>
</reference>
<dbReference type="CDD" id="cd02209">
    <property type="entry name" value="cupin_XRE_C"/>
    <property type="match status" value="1"/>
</dbReference>
<proteinExistence type="predicted"/>
<dbReference type="InterPro" id="IPR001387">
    <property type="entry name" value="Cro/C1-type_HTH"/>
</dbReference>
<dbReference type="InterPro" id="IPR011051">
    <property type="entry name" value="RmlC_Cupin_sf"/>
</dbReference>
<dbReference type="RefSeq" id="WP_198882054.1">
    <property type="nucleotide sequence ID" value="NZ_JAEKJA010000007.1"/>
</dbReference>
<dbReference type="Pfam" id="PF07883">
    <property type="entry name" value="Cupin_2"/>
    <property type="match status" value="1"/>
</dbReference>
<dbReference type="GO" id="GO:0005829">
    <property type="term" value="C:cytosol"/>
    <property type="evidence" value="ECO:0007669"/>
    <property type="project" value="TreeGrafter"/>
</dbReference>
<dbReference type="SMART" id="SM00530">
    <property type="entry name" value="HTH_XRE"/>
    <property type="match status" value="1"/>
</dbReference>
<name>A0A934ILS9_9HYPH</name>
<accession>A0A934ILS9</accession>
<keyword evidence="4" id="KW-1185">Reference proteome</keyword>
<evidence type="ECO:0000256" key="1">
    <source>
        <dbReference type="ARBA" id="ARBA00023125"/>
    </source>
</evidence>
<keyword evidence="1" id="KW-0238">DNA-binding</keyword>
<comment type="caution">
    <text evidence="3">The sequence shown here is derived from an EMBL/GenBank/DDBJ whole genome shotgun (WGS) entry which is preliminary data.</text>
</comment>
<dbReference type="SUPFAM" id="SSF47413">
    <property type="entry name" value="lambda repressor-like DNA-binding domains"/>
    <property type="match status" value="1"/>
</dbReference>
<dbReference type="InterPro" id="IPR013096">
    <property type="entry name" value="Cupin_2"/>
</dbReference>
<gene>
    <name evidence="3" type="ORF">JCR33_10790</name>
</gene>
<dbReference type="Gene3D" id="1.10.260.40">
    <property type="entry name" value="lambda repressor-like DNA-binding domains"/>
    <property type="match status" value="1"/>
</dbReference>
<dbReference type="CDD" id="cd00093">
    <property type="entry name" value="HTH_XRE"/>
    <property type="match status" value="1"/>
</dbReference>
<evidence type="ECO:0000259" key="2">
    <source>
        <dbReference type="PROSITE" id="PS50943"/>
    </source>
</evidence>
<dbReference type="Pfam" id="PF01381">
    <property type="entry name" value="HTH_3"/>
    <property type="match status" value="1"/>
</dbReference>
<organism evidence="3 4">
    <name type="scientific">Acuticoccus mangrovi</name>
    <dbReference type="NCBI Taxonomy" id="2796142"/>
    <lineage>
        <taxon>Bacteria</taxon>
        <taxon>Pseudomonadati</taxon>
        <taxon>Pseudomonadota</taxon>
        <taxon>Alphaproteobacteria</taxon>
        <taxon>Hyphomicrobiales</taxon>
        <taxon>Amorphaceae</taxon>
        <taxon>Acuticoccus</taxon>
    </lineage>
</organism>
<dbReference type="InterPro" id="IPR014710">
    <property type="entry name" value="RmlC-like_jellyroll"/>
</dbReference>
<dbReference type="EMBL" id="JAEKJA010000007">
    <property type="protein sequence ID" value="MBJ3776177.1"/>
    <property type="molecule type" value="Genomic_DNA"/>
</dbReference>
<dbReference type="GO" id="GO:0003677">
    <property type="term" value="F:DNA binding"/>
    <property type="evidence" value="ECO:0007669"/>
    <property type="project" value="UniProtKB-KW"/>
</dbReference>
<dbReference type="GO" id="GO:0003700">
    <property type="term" value="F:DNA-binding transcription factor activity"/>
    <property type="evidence" value="ECO:0007669"/>
    <property type="project" value="TreeGrafter"/>
</dbReference>
<sequence length="206" mass="22430">MAERQADTASGAPPAVDRSLERALGAHVRRLRRQRDLSVADLAHACGLSIGMLSKIENGQTSPSLTSLQALAGALNVPLSTLFSEFEEERDCSFVPAGQGVHIERRGTRAGHVYELLGHALNGDITVEPYLISFHDDAQPYTGFQHAGAELIHMLEGEVVYLHGAKSYHLRPGDTLLFNPAAAHGPAEFVVRPTRYLSIIVYPREL</sequence>
<dbReference type="Gene3D" id="2.60.120.10">
    <property type="entry name" value="Jelly Rolls"/>
    <property type="match status" value="1"/>
</dbReference>
<dbReference type="Proteomes" id="UP000609531">
    <property type="component" value="Unassembled WGS sequence"/>
</dbReference>
<dbReference type="AlphaFoldDB" id="A0A934ILS9"/>
<dbReference type="PANTHER" id="PTHR46797">
    <property type="entry name" value="HTH-TYPE TRANSCRIPTIONAL REGULATOR"/>
    <property type="match status" value="1"/>
</dbReference>
<evidence type="ECO:0000313" key="3">
    <source>
        <dbReference type="EMBL" id="MBJ3776177.1"/>
    </source>
</evidence>
<protein>
    <submittedName>
        <fullName evidence="3">Helix-turn-helix domain-containing protein</fullName>
    </submittedName>
</protein>
<evidence type="ECO:0000313" key="4">
    <source>
        <dbReference type="Proteomes" id="UP000609531"/>
    </source>
</evidence>
<dbReference type="PANTHER" id="PTHR46797:SF1">
    <property type="entry name" value="METHYLPHOSPHONATE SYNTHASE"/>
    <property type="match status" value="1"/>
</dbReference>
<dbReference type="InterPro" id="IPR010982">
    <property type="entry name" value="Lambda_DNA-bd_dom_sf"/>
</dbReference>
<feature type="domain" description="HTH cro/C1-type" evidence="2">
    <location>
        <begin position="28"/>
        <end position="82"/>
    </location>
</feature>
<dbReference type="SUPFAM" id="SSF51182">
    <property type="entry name" value="RmlC-like cupins"/>
    <property type="match status" value="1"/>
</dbReference>
<dbReference type="InterPro" id="IPR050807">
    <property type="entry name" value="TransReg_Diox_bact_type"/>
</dbReference>
<dbReference type="PROSITE" id="PS50943">
    <property type="entry name" value="HTH_CROC1"/>
    <property type="match status" value="1"/>
</dbReference>